<feature type="compositionally biased region" description="Pro residues" evidence="8">
    <location>
        <begin position="2101"/>
        <end position="2123"/>
    </location>
</feature>
<proteinExistence type="inferred from homology"/>
<sequence length="2150" mass="230628">MSREDLDPLAERVRALLQQATGIAAAQLHDDAAFHEIGLTSLAILSFNELIQPDFPELNKTLLFDCRTVRAVVEHLRREHPAACAAWAQRQPQAPAPAPAADAWPHLTPLSLRRPHSAATEIAIVGLHGRFPDADDLDQLWHNLLQGRDSISEVPGERWALEGFFQAGSDARGSGLSYAKWGGFLRDIDCFDAQFFGIPPRDAACLDPQERLFLQCAWHALEDSGHLGERSRLLRHANGSLDIGVFVGITSNTWPLLGPALWQAGHTAIPSGMPWSVANRVSYALDLCGPSLAVDTACSSSLSALHMAIDSLRQGQCRAALVGAVNLYSHPAKYVQLCQQHMLSPSGRCHAFGSQADGFVPGEGVAALLLKPLDVARRDGDRILAVLKGSAVNHGGRGNGYTVPSATSQAALIDQALADAAIDAASVSYIEAHGTGTRLGDPIEVQGLKRALGADTPRHLGSVKSNFGHLEAAAGMASLCKVVLQLRHRTLAPSLHAASLNPDAGLQDSPLQLVRETRAWTGSAPLRAGISSFGAGGANAHVIVEQAPADPPAPGSAGVPVFVLSARSQEALREQIAALASWLDAHPDADLGALAHTLQCCRAAFDHRFALVADSARPLREGLARFLDDGGAGLHGRVVPGTQSDPDMAAQDPQDLARAWVAGRFEGWSRFWAQAPAPLAAPLYPFARERHTLPGQATSSPRETRRIDLDPRQFFLRDHRVQGQPVLPAAAYIDFSVAQARAHGFSLPLELRALTWASPVRFSDDQPRSLHCRAQREGDSLRLSLGTDADAPGFSSECRALDRPAPSTPELARLRNECAQPLDLSAFYSSLDRLGLAYGPSFRCLEAAWLGSGQALTAVHLRPRDNEPVSTLDPALLDAVLQSAFVGATAVDSTFVPYACQTLRCHAPLSERLFVHVRPHAARSDAMRHFDFRVFADSGALLVEIDGFAFRQYRGATPHPVHLLEPCWLPAPVAEPGPASTTLLYRTEPTVALPAEVVDSAWHLQPAAQFQYLAPRTVQADLADPVQIDLLLRLLSSQGLTPERLLLDLRGNDTTPAPLLLAADLLRALCQNLGTPRLHIQTLVSPGPANAFEGLLRSLVQELPSLSASLIEVGDGDLPAELRSTPQPGVQRIRLRDGQRQRAALRFVAEQPHTGAQAFSAGDTLLISGGLGAVGRALGAALAKLGGLNLVLLGRRAADEHSAQWLRQLRDLGAADAAYWQVDCADASALAAALVAIRQRFGACHGVLHCAGLLHDGYFLRQPASERDTVVHAKTRAAQCLDQATASDPLKLFMVCSSLAGIHGNVGQSAYALANAWLDHFIEQRQQRGGHGRSLSIAWPLWQTEHGMQAPEPVRQWLARNGLALLEEDQGVASFLRCLALPQPLLVPVCGQRDAVARLFAIEAPAPVAASAAPAGVSLLEYLSRQLAEVTATPLQRIDVDTSLEVFGLDSILVMELNSRLERHFPDLSKTVLFEVRSLRELATLLETEHPAQAAQLAPATRVAEAAPAPAPAAPASSREDIAIIGLAGRYPGARDPQALWQHLAAGDDLVSEIDTRWAQPEGEDGLYARWGGLLEDFDCFDPLFFGISPRDAERMDPQERLFLQAAWHAVEDAGYTPQRLSGPRGMARQRVAVIAGVMYGEYQFYGASAWPEKPRVLTNSSYASIANRVSYCLDLDGPSFAVDSMCSSSLTSLHLACELIRGGGCELALAGGVNLSLHPYKYRTLCELKFASTQGQCRSFGADGDGYVPGEGVGVVLLKPLSAALRDGDHIHGVIRGSDLNHGGRTSGYTVPNADAQAQVIERALQRSGLAAQRIGYIEAHGTGTSLGDPIEIRGLGKALAGQVTEGWQCPIGSIKANLGHLESAAGMAALTKVLLQFKHRQLAPSIHASPANPNIDFSRTPFVVQQRLAAWPEPADGLPRVAAISSFGAGGANAHVLLEDAAARGESADGGAQVFVFSARGQIQLRGYLQRFVDHLEHERALAPHHPASHLGREGFSTQDVARTLRDGRQRFSEARLAVIAGDFDELRRLLGHWLLGADASELLVGAHGSAALRDDARGWLEHADAESTATAWRKVPLPGYEFLRRRYWVPALAETPALAPPAQPAPAPTPMPMPAAPPASTPQAILDRLRRQEITAEQARDLLRALL</sequence>
<dbReference type="InterPro" id="IPR014030">
    <property type="entry name" value="Ketoacyl_synth_N"/>
</dbReference>
<dbReference type="InterPro" id="IPR020807">
    <property type="entry name" value="PKS_DH"/>
</dbReference>
<evidence type="ECO:0000313" key="13">
    <source>
        <dbReference type="Proteomes" id="UP000198407"/>
    </source>
</evidence>
<keyword evidence="3" id="KW-0596">Phosphopantetheine</keyword>
<comment type="function">
    <text evidence="6">Involved in production of the polyketide antibiotic thailandamide.</text>
</comment>
<dbReference type="InterPro" id="IPR009081">
    <property type="entry name" value="PP-bd_ACP"/>
</dbReference>
<evidence type="ECO:0000256" key="5">
    <source>
        <dbReference type="ARBA" id="ARBA00022679"/>
    </source>
</evidence>
<gene>
    <name evidence="12" type="ORF">SAMN05444352_10941</name>
</gene>
<dbReference type="InterPro" id="IPR013968">
    <property type="entry name" value="PKS_KR"/>
</dbReference>
<accession>A0A239EZW8</accession>
<dbReference type="InterPro" id="IPR020841">
    <property type="entry name" value="PKS_Beta-ketoAc_synthase_dom"/>
</dbReference>
<dbReference type="CDD" id="cd00833">
    <property type="entry name" value="PKS"/>
    <property type="match status" value="2"/>
</dbReference>
<feature type="region of interest" description="Disordered" evidence="8">
    <location>
        <begin position="1496"/>
        <end position="1515"/>
    </location>
</feature>
<evidence type="ECO:0000256" key="1">
    <source>
        <dbReference type="ARBA" id="ARBA00005194"/>
    </source>
</evidence>
<dbReference type="STRING" id="1215104.GCA_000730585_00609"/>
<dbReference type="SMART" id="SM00822">
    <property type="entry name" value="PKS_KR"/>
    <property type="match status" value="1"/>
</dbReference>
<dbReference type="Pfam" id="PF21089">
    <property type="entry name" value="PKS_DH_N"/>
    <property type="match status" value="1"/>
</dbReference>
<dbReference type="InterPro" id="IPR014031">
    <property type="entry name" value="Ketoacyl_synth_C"/>
</dbReference>
<feature type="domain" description="Ketosynthase family 3 (KS3)" evidence="10">
    <location>
        <begin position="119"/>
        <end position="546"/>
    </location>
</feature>
<evidence type="ECO:0000256" key="8">
    <source>
        <dbReference type="SAM" id="MobiDB-lite"/>
    </source>
</evidence>
<dbReference type="Gene3D" id="3.10.129.110">
    <property type="entry name" value="Polyketide synthase dehydratase"/>
    <property type="match status" value="1"/>
</dbReference>
<dbReference type="SUPFAM" id="SSF51735">
    <property type="entry name" value="NAD(P)-binding Rossmann-fold domains"/>
    <property type="match status" value="1"/>
</dbReference>
<dbReference type="InterPro" id="IPR049552">
    <property type="entry name" value="PKS_DH_N"/>
</dbReference>
<feature type="domain" description="Carrier" evidence="9">
    <location>
        <begin position="1414"/>
        <end position="1490"/>
    </location>
</feature>
<dbReference type="Pfam" id="PF00109">
    <property type="entry name" value="ketoacyl-synt"/>
    <property type="match status" value="2"/>
</dbReference>
<dbReference type="Gene3D" id="1.10.1200.10">
    <property type="entry name" value="ACP-like"/>
    <property type="match status" value="2"/>
</dbReference>
<dbReference type="SUPFAM" id="SSF47336">
    <property type="entry name" value="ACP-like"/>
    <property type="match status" value="2"/>
</dbReference>
<dbReference type="Gene3D" id="3.40.47.10">
    <property type="match status" value="2"/>
</dbReference>
<dbReference type="InterPro" id="IPR049900">
    <property type="entry name" value="PKS_mFAS_DH"/>
</dbReference>
<dbReference type="UniPathway" id="UPA00094"/>
<dbReference type="Pfam" id="PF22621">
    <property type="entry name" value="CurL-like_PKS_C"/>
    <property type="match status" value="1"/>
</dbReference>
<feature type="active site" description="Proton acceptor; for dehydratase activity" evidence="7">
    <location>
        <position position="719"/>
    </location>
</feature>
<evidence type="ECO:0000256" key="3">
    <source>
        <dbReference type="ARBA" id="ARBA00022450"/>
    </source>
</evidence>
<evidence type="ECO:0000256" key="2">
    <source>
        <dbReference type="ARBA" id="ARBA00006484"/>
    </source>
</evidence>
<feature type="domain" description="Ketosynthase family 3 (KS3)" evidence="10">
    <location>
        <begin position="1519"/>
        <end position="1942"/>
    </location>
</feature>
<dbReference type="PROSITE" id="PS00606">
    <property type="entry name" value="KS3_1"/>
    <property type="match status" value="1"/>
</dbReference>
<name>A0A239EZW8_9PSED</name>
<dbReference type="GO" id="GO:0004312">
    <property type="term" value="F:fatty acid synthase activity"/>
    <property type="evidence" value="ECO:0007669"/>
    <property type="project" value="TreeGrafter"/>
</dbReference>
<evidence type="ECO:0000256" key="7">
    <source>
        <dbReference type="PROSITE-ProRule" id="PRU01363"/>
    </source>
</evidence>
<evidence type="ECO:0000259" key="10">
    <source>
        <dbReference type="PROSITE" id="PS52004"/>
    </source>
</evidence>
<dbReference type="InterPro" id="IPR042104">
    <property type="entry name" value="PKS_dehydratase_sf"/>
</dbReference>
<dbReference type="Pfam" id="PF16197">
    <property type="entry name" value="KAsynt_C_assoc"/>
    <property type="match status" value="1"/>
</dbReference>
<dbReference type="PROSITE" id="PS52004">
    <property type="entry name" value="KS3_2"/>
    <property type="match status" value="2"/>
</dbReference>
<reference evidence="13" key="1">
    <citation type="submission" date="2017-06" db="EMBL/GenBank/DDBJ databases">
        <authorList>
            <person name="Varghese N."/>
            <person name="Submissions S."/>
        </authorList>
    </citation>
    <scope>NUCLEOTIDE SEQUENCE [LARGE SCALE GENOMIC DNA]</scope>
    <source>
        <strain evidence="13">DSM 22348</strain>
    </source>
</reference>
<comment type="similarity">
    <text evidence="2">Belongs to the short-chain dehydrogenases/reductases (SDR) family.</text>
</comment>
<dbReference type="SMART" id="SM00823">
    <property type="entry name" value="PKS_PP"/>
    <property type="match status" value="2"/>
</dbReference>
<dbReference type="Gene3D" id="3.40.50.720">
    <property type="entry name" value="NAD(P)-binding Rossmann-like Domain"/>
    <property type="match status" value="1"/>
</dbReference>
<evidence type="ECO:0000313" key="12">
    <source>
        <dbReference type="EMBL" id="SNS50001.1"/>
    </source>
</evidence>
<dbReference type="PANTHER" id="PTHR43775">
    <property type="entry name" value="FATTY ACID SYNTHASE"/>
    <property type="match status" value="1"/>
</dbReference>
<dbReference type="InterPro" id="IPR049551">
    <property type="entry name" value="PKS_DH_C"/>
</dbReference>
<dbReference type="InterPro" id="IPR036736">
    <property type="entry name" value="ACP-like_sf"/>
</dbReference>
<organism evidence="12 13">
    <name type="scientific">Pseudomonas japonica</name>
    <dbReference type="NCBI Taxonomy" id="256466"/>
    <lineage>
        <taxon>Bacteria</taxon>
        <taxon>Pseudomonadati</taxon>
        <taxon>Pseudomonadota</taxon>
        <taxon>Gammaproteobacteria</taxon>
        <taxon>Pseudomonadales</taxon>
        <taxon>Pseudomonadaceae</taxon>
        <taxon>Pseudomonas</taxon>
    </lineage>
</organism>
<dbReference type="PROSITE" id="PS52019">
    <property type="entry name" value="PKS_MFAS_DH"/>
    <property type="match status" value="1"/>
</dbReference>
<dbReference type="PANTHER" id="PTHR43775:SF37">
    <property type="entry name" value="SI:DKEY-61P9.11"/>
    <property type="match status" value="1"/>
</dbReference>
<feature type="region of interest" description="C-terminal hotdog fold" evidence="7">
    <location>
        <begin position="819"/>
        <end position="959"/>
    </location>
</feature>
<dbReference type="InterPro" id="IPR016039">
    <property type="entry name" value="Thiolase-like"/>
</dbReference>
<dbReference type="Proteomes" id="UP000198407">
    <property type="component" value="Unassembled WGS sequence"/>
</dbReference>
<dbReference type="InterPro" id="IPR020806">
    <property type="entry name" value="PKS_PP-bd"/>
</dbReference>
<dbReference type="FunFam" id="3.40.47.10:FF:000019">
    <property type="entry name" value="Polyketide synthase type I"/>
    <property type="match status" value="2"/>
</dbReference>
<dbReference type="Gene3D" id="1.10.1240.100">
    <property type="match status" value="2"/>
</dbReference>
<dbReference type="InterPro" id="IPR032821">
    <property type="entry name" value="PKS_assoc"/>
</dbReference>
<dbReference type="Pfam" id="PF14765">
    <property type="entry name" value="PS-DH"/>
    <property type="match status" value="1"/>
</dbReference>
<evidence type="ECO:0000256" key="6">
    <source>
        <dbReference type="ARBA" id="ARBA00054155"/>
    </source>
</evidence>
<dbReference type="Pfam" id="PF02801">
    <property type="entry name" value="Ketoacyl-synt_C"/>
    <property type="match status" value="2"/>
</dbReference>
<dbReference type="PROSITE" id="PS50075">
    <property type="entry name" value="CARRIER"/>
    <property type="match status" value="1"/>
</dbReference>
<dbReference type="GO" id="GO:0006633">
    <property type="term" value="P:fatty acid biosynthetic process"/>
    <property type="evidence" value="ECO:0007669"/>
    <property type="project" value="UniProtKB-UniPathway"/>
</dbReference>
<dbReference type="SMART" id="SM00825">
    <property type="entry name" value="PKS_KS"/>
    <property type="match status" value="2"/>
</dbReference>
<feature type="active site" description="Proton donor; for dehydratase activity" evidence="7">
    <location>
        <position position="878"/>
    </location>
</feature>
<dbReference type="Pfam" id="PF08659">
    <property type="entry name" value="KR"/>
    <property type="match status" value="1"/>
</dbReference>
<feature type="region of interest" description="Disordered" evidence="8">
    <location>
        <begin position="2100"/>
        <end position="2124"/>
    </location>
</feature>
<keyword evidence="5" id="KW-0808">Transferase</keyword>
<dbReference type="EMBL" id="FZOL01000009">
    <property type="protein sequence ID" value="SNS50001.1"/>
    <property type="molecule type" value="Genomic_DNA"/>
</dbReference>
<evidence type="ECO:0000259" key="9">
    <source>
        <dbReference type="PROSITE" id="PS50075"/>
    </source>
</evidence>
<feature type="region of interest" description="N-terminal hotdog fold" evidence="7">
    <location>
        <begin position="684"/>
        <end position="809"/>
    </location>
</feature>
<evidence type="ECO:0000259" key="11">
    <source>
        <dbReference type="PROSITE" id="PS52019"/>
    </source>
</evidence>
<dbReference type="Pfam" id="PF00550">
    <property type="entry name" value="PP-binding"/>
    <property type="match status" value="2"/>
</dbReference>
<evidence type="ECO:0000256" key="4">
    <source>
        <dbReference type="ARBA" id="ARBA00022553"/>
    </source>
</evidence>
<dbReference type="SMART" id="SM00826">
    <property type="entry name" value="PKS_DH"/>
    <property type="match status" value="1"/>
</dbReference>
<dbReference type="InterPro" id="IPR036291">
    <property type="entry name" value="NAD(P)-bd_dom_sf"/>
</dbReference>
<dbReference type="OrthoDB" id="9778690at2"/>
<dbReference type="GO" id="GO:0031177">
    <property type="term" value="F:phosphopantetheine binding"/>
    <property type="evidence" value="ECO:0007669"/>
    <property type="project" value="InterPro"/>
</dbReference>
<keyword evidence="13" id="KW-1185">Reference proteome</keyword>
<feature type="domain" description="PKS/mFAS DH" evidence="11">
    <location>
        <begin position="684"/>
        <end position="959"/>
    </location>
</feature>
<dbReference type="InterPro" id="IPR050091">
    <property type="entry name" value="PKS_NRPS_Biosynth_Enz"/>
</dbReference>
<comment type="pathway">
    <text evidence="1">Lipid metabolism; fatty acid biosynthesis.</text>
</comment>
<keyword evidence="4" id="KW-0597">Phosphoprotein</keyword>
<dbReference type="InterPro" id="IPR018201">
    <property type="entry name" value="Ketoacyl_synth_AS"/>
</dbReference>
<protein>
    <submittedName>
        <fullName evidence="12">Phosphopantetheine attachment site</fullName>
    </submittedName>
</protein>
<feature type="compositionally biased region" description="Low complexity" evidence="8">
    <location>
        <begin position="1498"/>
        <end position="1508"/>
    </location>
</feature>
<dbReference type="GO" id="GO:0004315">
    <property type="term" value="F:3-oxoacyl-[acyl-carrier-protein] synthase activity"/>
    <property type="evidence" value="ECO:0007669"/>
    <property type="project" value="InterPro"/>
</dbReference>
<dbReference type="SUPFAM" id="SSF53901">
    <property type="entry name" value="Thiolase-like"/>
    <property type="match status" value="2"/>
</dbReference>
<dbReference type="InterPro" id="IPR057326">
    <property type="entry name" value="KR_dom"/>
</dbReference>
<dbReference type="RefSeq" id="WP_042129473.1">
    <property type="nucleotide sequence ID" value="NZ_FZOL01000009.1"/>
</dbReference>